<sequence>MPLEKTELKIGLVPLVDAAPLIIAREKGFFAAHGLQVDLSVEASWANIRDKVAAGMLDAAHMLAPMPIAATAGIDGVRVPMLTALSLNLNGNAITISESLFWQLQLDSITPREVGSRLKHVLETDRAAGASPRVFAHVFPFSTHNYELRYWLAGCGIDPDRDLNLSVVPPPQMVKSLREGSIDGFCVGAPWSEVAQADGIGRVVVRKYQIWNNSPEKVLGVTHSWAHQNPNTHLALIAALIETARWLDRTENRAEAARIVVESHALEAPPEVVHEALQARSSGHPLGRGLVFHEGAANFPWTSHALWFIQQMIRWQQAPSDIDAAAVASASYRPDLYRAAAALVGEPCPAQDFKSEGDHARSWKLGNTDSGITMGPDRFFDGQHFEGR</sequence>
<evidence type="ECO:0000313" key="6">
    <source>
        <dbReference type="EMBL" id="EIT70017.1"/>
    </source>
</evidence>
<dbReference type="InterPro" id="IPR044527">
    <property type="entry name" value="NrtA/CpmA_ABC-bd_dom"/>
</dbReference>
<gene>
    <name evidence="6" type="ORF">WQQ_01540</name>
    <name evidence="7" type="ORF">WQQ_03410</name>
</gene>
<organism evidence="6 8">
    <name type="scientific">Hydrocarboniphaga effusa AP103</name>
    <dbReference type="NCBI Taxonomy" id="1172194"/>
    <lineage>
        <taxon>Bacteria</taxon>
        <taxon>Pseudomonadati</taxon>
        <taxon>Pseudomonadota</taxon>
        <taxon>Gammaproteobacteria</taxon>
        <taxon>Nevskiales</taxon>
        <taxon>Nevskiaceae</taxon>
        <taxon>Hydrocarboniphaga</taxon>
    </lineage>
</organism>
<accession>I7ZEB4</accession>
<evidence type="ECO:0000256" key="5">
    <source>
        <dbReference type="ARBA" id="ARBA00023136"/>
    </source>
</evidence>
<proteinExistence type="predicted"/>
<keyword evidence="4" id="KW-0997">Cell inner membrane</keyword>
<dbReference type="EMBL" id="AKGD01000001">
    <property type="protein sequence ID" value="EIT70204.1"/>
    <property type="molecule type" value="Genomic_DNA"/>
</dbReference>
<keyword evidence="8" id="KW-1185">Reference proteome</keyword>
<dbReference type="RefSeq" id="WP_007183300.1">
    <property type="nucleotide sequence ID" value="NZ_AKGD01000001.1"/>
</dbReference>
<dbReference type="Pfam" id="PF13379">
    <property type="entry name" value="NMT1_2"/>
    <property type="match status" value="1"/>
</dbReference>
<evidence type="ECO:0000256" key="4">
    <source>
        <dbReference type="ARBA" id="ARBA00022519"/>
    </source>
</evidence>
<keyword evidence="3" id="KW-1003">Cell membrane</keyword>
<dbReference type="EMBL" id="AKGD01000001">
    <property type="protein sequence ID" value="EIT70017.1"/>
    <property type="molecule type" value="Genomic_DNA"/>
</dbReference>
<evidence type="ECO:0000313" key="7">
    <source>
        <dbReference type="EMBL" id="EIT70204.1"/>
    </source>
</evidence>
<comment type="subcellular location">
    <subcellularLocation>
        <location evidence="1">Endomembrane system</location>
    </subcellularLocation>
</comment>
<keyword evidence="5" id="KW-0472">Membrane</keyword>
<protein>
    <submittedName>
        <fullName evidence="6">Nitrate transporter</fullName>
    </submittedName>
</protein>
<dbReference type="Gene3D" id="3.40.190.10">
    <property type="entry name" value="Periplasmic binding protein-like II"/>
    <property type="match status" value="2"/>
</dbReference>
<comment type="caution">
    <text evidence="6">The sequence shown here is derived from an EMBL/GenBank/DDBJ whole genome shotgun (WGS) entry which is preliminary data.</text>
</comment>
<keyword evidence="2" id="KW-0813">Transport</keyword>
<dbReference type="PANTHER" id="PTHR30024:SF43">
    <property type="entry name" value="BLL4572 PROTEIN"/>
    <property type="match status" value="1"/>
</dbReference>
<dbReference type="OrthoDB" id="9815454at2"/>
<dbReference type="STRING" id="1172194.WQQ_01540"/>
<dbReference type="AlphaFoldDB" id="I7ZEB4"/>
<evidence type="ECO:0000256" key="3">
    <source>
        <dbReference type="ARBA" id="ARBA00022475"/>
    </source>
</evidence>
<dbReference type="PANTHER" id="PTHR30024">
    <property type="entry name" value="ALIPHATIC SULFONATES-BINDING PROTEIN-RELATED"/>
    <property type="match status" value="1"/>
</dbReference>
<reference evidence="6" key="2">
    <citation type="submission" date="2012-05" db="EMBL/GenBank/DDBJ databases">
        <authorList>
            <person name="Park J.-H."/>
            <person name="Zylstra G.J."/>
            <person name="Chae J.-C."/>
        </authorList>
    </citation>
    <scope>NUCLEOTIDE SEQUENCE</scope>
    <source>
        <strain evidence="6">AP103</strain>
    </source>
</reference>
<evidence type="ECO:0000313" key="8">
    <source>
        <dbReference type="Proteomes" id="UP000003704"/>
    </source>
</evidence>
<name>I7ZEB4_9GAMM</name>
<evidence type="ECO:0000256" key="1">
    <source>
        <dbReference type="ARBA" id="ARBA00004308"/>
    </source>
</evidence>
<reference evidence="6 8" key="1">
    <citation type="journal article" date="2012" name="J. Bacteriol.">
        <title>Genome Sequence of n-Alkane-Degrading Hydrocarboniphaga effusa Strain AP103T (ATCC BAA-332T).</title>
        <authorList>
            <person name="Chang H.K."/>
            <person name="Zylstra G.J."/>
            <person name="Chae J.C."/>
        </authorList>
    </citation>
    <scope>NUCLEOTIDE SEQUENCE [LARGE SCALE GENOMIC DNA]</scope>
    <source>
        <strain evidence="6 8">AP103</strain>
    </source>
</reference>
<dbReference type="PATRIC" id="fig|1172194.4.peg.147"/>
<evidence type="ECO:0000256" key="2">
    <source>
        <dbReference type="ARBA" id="ARBA00022448"/>
    </source>
</evidence>
<dbReference type="Proteomes" id="UP000003704">
    <property type="component" value="Unassembled WGS sequence"/>
</dbReference>
<dbReference type="SUPFAM" id="SSF53850">
    <property type="entry name" value="Periplasmic binding protein-like II"/>
    <property type="match status" value="1"/>
</dbReference>
<dbReference type="CDD" id="cd13553">
    <property type="entry name" value="PBP2_NrtA_CpmA_like"/>
    <property type="match status" value="1"/>
</dbReference>
<dbReference type="GO" id="GO:0012505">
    <property type="term" value="C:endomembrane system"/>
    <property type="evidence" value="ECO:0007669"/>
    <property type="project" value="UniProtKB-SubCell"/>
</dbReference>